<dbReference type="STRING" id="481448.Minf_0557"/>
<sequence length="292" mass="33646">MDVHGLICHRDVATGIICYKSLVQNSQEKLELILHDDGSLTEEDVAILQSSLPIKKVFLKKEADSILEEILSRYPACATYRKKQPPWGIKVFDIPLLEKNDVLAYCDSDLFFFKPFKGLFSFPGPKTNIILMYNAGDEPSCIRPWHFFMYPNLHIISNANAGILCIRKKCFDFDLLEWFMAQNWPLGFLFLYEQTFFALLAARIGGALYNPAQIKFPTKKEIIHLASGLYPEALAFHFVGGTKEYVKKYLSNYEPQVQYPITQIQTMPCKNLNFITLTWAQLKRKIKRSIKL</sequence>
<evidence type="ECO:0000313" key="2">
    <source>
        <dbReference type="Proteomes" id="UP000009149"/>
    </source>
</evidence>
<gene>
    <name evidence="1" type="ordered locus">Minf_0557</name>
</gene>
<protein>
    <recommendedName>
        <fullName evidence="3">Glycosyltransferase</fullName>
    </recommendedName>
</protein>
<dbReference type="RefSeq" id="WP_012462897.1">
    <property type="nucleotide sequence ID" value="NC_010794.1"/>
</dbReference>
<dbReference type="KEGG" id="min:Minf_0557"/>
<dbReference type="OrthoDB" id="183656at2"/>
<accession>B3DZJ8</accession>
<dbReference type="InterPro" id="IPR029044">
    <property type="entry name" value="Nucleotide-diphossugar_trans"/>
</dbReference>
<organism evidence="1 2">
    <name type="scientific">Methylacidiphilum infernorum (isolate V4)</name>
    <name type="common">Methylokorus infernorum (strain V4)</name>
    <dbReference type="NCBI Taxonomy" id="481448"/>
    <lineage>
        <taxon>Bacteria</taxon>
        <taxon>Pseudomonadati</taxon>
        <taxon>Verrucomicrobiota</taxon>
        <taxon>Methylacidiphilae</taxon>
        <taxon>Methylacidiphilales</taxon>
        <taxon>Methylacidiphilaceae</taxon>
        <taxon>Methylacidiphilum (ex Ratnadevi et al. 2023)</taxon>
    </lineage>
</organism>
<dbReference type="HOGENOM" id="CLU_914891_0_0_0"/>
<dbReference type="EMBL" id="CP000975">
    <property type="protein sequence ID" value="ACD82615.1"/>
    <property type="molecule type" value="Genomic_DNA"/>
</dbReference>
<dbReference type="AlphaFoldDB" id="B3DZJ8"/>
<dbReference type="Proteomes" id="UP000009149">
    <property type="component" value="Chromosome"/>
</dbReference>
<evidence type="ECO:0008006" key="3">
    <source>
        <dbReference type="Google" id="ProtNLM"/>
    </source>
</evidence>
<name>B3DZJ8_METI4</name>
<evidence type="ECO:0000313" key="1">
    <source>
        <dbReference type="EMBL" id="ACD82615.1"/>
    </source>
</evidence>
<proteinExistence type="predicted"/>
<dbReference type="SUPFAM" id="SSF53448">
    <property type="entry name" value="Nucleotide-diphospho-sugar transferases"/>
    <property type="match status" value="1"/>
</dbReference>
<dbReference type="eggNOG" id="ENOG5032XY8">
    <property type="taxonomic scope" value="Bacteria"/>
</dbReference>
<reference evidence="1 2" key="1">
    <citation type="journal article" date="2008" name="Biol. Direct">
        <title>Complete genome sequence of the extremely acidophilic methanotroph isolate V4, Methylacidiphilum infernorum, a representative of the bacterial phylum Verrucomicrobia.</title>
        <authorList>
            <person name="Hou S."/>
            <person name="Makarova K.S."/>
            <person name="Saw J.H."/>
            <person name="Senin P."/>
            <person name="Ly B.V."/>
            <person name="Zhou Z."/>
            <person name="Ren Y."/>
            <person name="Wang J."/>
            <person name="Galperin M.Y."/>
            <person name="Omelchenko M.V."/>
            <person name="Wolf Y.I."/>
            <person name="Yutin N."/>
            <person name="Koonin E.V."/>
            <person name="Stott M.B."/>
            <person name="Mountain B.W."/>
            <person name="Crowe M.A."/>
            <person name="Smirnova A.V."/>
            <person name="Dunfield P.F."/>
            <person name="Feng L."/>
            <person name="Wang L."/>
            <person name="Alam M."/>
        </authorList>
    </citation>
    <scope>NUCLEOTIDE SEQUENCE [LARGE SCALE GENOMIC DNA]</scope>
    <source>
        <strain evidence="2">Isolate V4</strain>
    </source>
</reference>